<dbReference type="PANTHER" id="PTHR34386">
    <property type="entry name" value="GLUTAREDOXIN"/>
    <property type="match status" value="1"/>
</dbReference>
<dbReference type="RefSeq" id="WP_021428129.1">
    <property type="nucleotide sequence ID" value="NZ_BROK01000004.1"/>
</dbReference>
<organism evidence="2 3">
    <name type="scientific">Paraclostridium bifermentans</name>
    <name type="common">Clostridium bifermentans</name>
    <dbReference type="NCBI Taxonomy" id="1490"/>
    <lineage>
        <taxon>Bacteria</taxon>
        <taxon>Bacillati</taxon>
        <taxon>Bacillota</taxon>
        <taxon>Clostridia</taxon>
        <taxon>Peptostreptococcales</taxon>
        <taxon>Peptostreptococcaceae</taxon>
        <taxon>Paraclostridium</taxon>
    </lineage>
</organism>
<dbReference type="AlphaFoldDB" id="A0AA44DP27"/>
<dbReference type="GO" id="GO:0045454">
    <property type="term" value="P:cell redox homeostasis"/>
    <property type="evidence" value="ECO:0007669"/>
    <property type="project" value="TreeGrafter"/>
</dbReference>
<evidence type="ECO:0000313" key="3">
    <source>
        <dbReference type="Proteomes" id="UP000573963"/>
    </source>
</evidence>
<evidence type="ECO:0000259" key="1">
    <source>
        <dbReference type="Pfam" id="PF00462"/>
    </source>
</evidence>
<reference evidence="2 3" key="1">
    <citation type="submission" date="2020-04" db="EMBL/GenBank/DDBJ databases">
        <authorList>
            <person name="Hitch T.C.A."/>
            <person name="Wylensek D."/>
            <person name="Clavel T."/>
        </authorList>
    </citation>
    <scope>NUCLEOTIDE SEQUENCE [LARGE SCALE GENOMIC DNA]</scope>
    <source>
        <strain evidence="2 3">Med78_4-601-WT-2</strain>
    </source>
</reference>
<dbReference type="PROSITE" id="PS51354">
    <property type="entry name" value="GLUTAREDOXIN_2"/>
    <property type="match status" value="1"/>
</dbReference>
<dbReference type="GO" id="GO:0009055">
    <property type="term" value="F:electron transfer activity"/>
    <property type="evidence" value="ECO:0007669"/>
    <property type="project" value="TreeGrafter"/>
</dbReference>
<dbReference type="InterPro" id="IPR051548">
    <property type="entry name" value="Grx-like_ET"/>
</dbReference>
<dbReference type="Gene3D" id="3.40.30.10">
    <property type="entry name" value="Glutaredoxin"/>
    <property type="match status" value="1"/>
</dbReference>
<dbReference type="EMBL" id="JABAFD010000023">
    <property type="protein sequence ID" value="NME11225.1"/>
    <property type="molecule type" value="Genomic_DNA"/>
</dbReference>
<protein>
    <submittedName>
        <fullName evidence="2">Glutaredoxin family protein</fullName>
    </submittedName>
</protein>
<dbReference type="CDD" id="cd02976">
    <property type="entry name" value="NrdH"/>
    <property type="match status" value="1"/>
</dbReference>
<name>A0AA44DP27_PARBF</name>
<sequence length="76" mass="8855">MKKIEIFSSDKCKQCIELKKYLKEKNIDYTEYNISGNDENRKTLIKLGYMSVPVLLIDGNHVLGFDKTRIDSLLEL</sequence>
<proteinExistence type="predicted"/>
<dbReference type="SUPFAM" id="SSF52833">
    <property type="entry name" value="Thioredoxin-like"/>
    <property type="match status" value="1"/>
</dbReference>
<comment type="caution">
    <text evidence="2">The sequence shown here is derived from an EMBL/GenBank/DDBJ whole genome shotgun (WGS) entry which is preliminary data.</text>
</comment>
<feature type="domain" description="Glutaredoxin" evidence="1">
    <location>
        <begin position="4"/>
        <end position="62"/>
    </location>
</feature>
<dbReference type="Pfam" id="PF00462">
    <property type="entry name" value="Glutaredoxin"/>
    <property type="match status" value="1"/>
</dbReference>
<dbReference type="InterPro" id="IPR036249">
    <property type="entry name" value="Thioredoxin-like_sf"/>
</dbReference>
<gene>
    <name evidence="2" type="ORF">HF875_16950</name>
</gene>
<accession>A0AA44DP27</accession>
<dbReference type="Proteomes" id="UP000573963">
    <property type="component" value="Unassembled WGS sequence"/>
</dbReference>
<evidence type="ECO:0000313" key="2">
    <source>
        <dbReference type="EMBL" id="NME11225.1"/>
    </source>
</evidence>
<dbReference type="PANTHER" id="PTHR34386:SF1">
    <property type="entry name" value="GLUTAREDOXIN-LIKE PROTEIN NRDH"/>
    <property type="match status" value="1"/>
</dbReference>
<dbReference type="InterPro" id="IPR002109">
    <property type="entry name" value="Glutaredoxin"/>
</dbReference>